<dbReference type="AlphaFoldDB" id="A0A2M7TI01"/>
<sequence length="486" mass="55283">MNNRPKTEHQEIFPRSEATSPKEVYALRESLKYPPSCNYSAEFLLSSEYLEVETLMQQALTELASAEYQGDPVPPSVKIIMDDVFPSEWDREIEDYRTGNYLAYSAFISEQLKAFVADPCSFDETNLTNLMHLTDVIRILQTYNNRNKETALATRSIKDSSSYLRDVLTEQRYPALFSVANAHVESLAPVTAEMRYSSDKLNVPFNEALTNAKILTDQTLRNPWDLDASIKSTSSVIRKMATDKRMISAIATNLPPLPDEFEATEINSRLAELLKTDRGMHDQNDIEFLETMIELVLTQGSANVLMETIETLSQETYDLARCRLFIGHPRTYDETIVRSRTYVGKVELQEVVTRPKIRSRIGYNAAQSDILGRYELTARNQPIPFAGMRQITKKHIATTHEKGLLPTLRVRAIAPLELAGKITPIEWQIMHATDQDIELNNCIYHQGDINPYGKALFSEGHLAPYIRKMIQHNADALKVLDRVIKT</sequence>
<protein>
    <submittedName>
        <fullName evidence="1">Uncharacterized protein</fullName>
    </submittedName>
</protein>
<evidence type="ECO:0000313" key="1">
    <source>
        <dbReference type="EMBL" id="PIZ45981.1"/>
    </source>
</evidence>
<comment type="caution">
    <text evidence="1">The sequence shown here is derived from an EMBL/GenBank/DDBJ whole genome shotgun (WGS) entry which is preliminary data.</text>
</comment>
<evidence type="ECO:0000313" key="2">
    <source>
        <dbReference type="Proteomes" id="UP000228920"/>
    </source>
</evidence>
<name>A0A2M7TI01_UNCKA</name>
<reference evidence="2" key="1">
    <citation type="submission" date="2017-09" db="EMBL/GenBank/DDBJ databases">
        <title>Depth-based differentiation of microbial function through sediment-hosted aquifers and enrichment of novel symbionts in the deep terrestrial subsurface.</title>
        <authorList>
            <person name="Probst A.J."/>
            <person name="Ladd B."/>
            <person name="Jarett J.K."/>
            <person name="Geller-Mcgrath D.E."/>
            <person name="Sieber C.M.K."/>
            <person name="Emerson J.B."/>
            <person name="Anantharaman K."/>
            <person name="Thomas B.C."/>
            <person name="Malmstrom R."/>
            <person name="Stieglmeier M."/>
            <person name="Klingl A."/>
            <person name="Woyke T."/>
            <person name="Ryan C.M."/>
            <person name="Banfield J.F."/>
        </authorList>
    </citation>
    <scope>NUCLEOTIDE SEQUENCE [LARGE SCALE GENOMIC DNA]</scope>
</reference>
<proteinExistence type="predicted"/>
<dbReference type="Proteomes" id="UP000228920">
    <property type="component" value="Unassembled WGS sequence"/>
</dbReference>
<dbReference type="EMBL" id="PFNL01000116">
    <property type="protein sequence ID" value="PIZ45981.1"/>
    <property type="molecule type" value="Genomic_DNA"/>
</dbReference>
<gene>
    <name evidence="1" type="ORF">COY32_04295</name>
</gene>
<organism evidence="1 2">
    <name type="scientific">candidate division WWE3 bacterium CG_4_10_14_0_2_um_filter_41_14</name>
    <dbReference type="NCBI Taxonomy" id="1975072"/>
    <lineage>
        <taxon>Bacteria</taxon>
        <taxon>Katanobacteria</taxon>
    </lineage>
</organism>
<accession>A0A2M7TI01</accession>